<evidence type="ECO:0000256" key="2">
    <source>
        <dbReference type="SAM" id="MobiDB-lite"/>
    </source>
</evidence>
<keyword evidence="1" id="KW-0238">DNA-binding</keyword>
<dbReference type="Pfam" id="PF01381">
    <property type="entry name" value="HTH_3"/>
    <property type="match status" value="1"/>
</dbReference>
<dbReference type="PANTHER" id="PTHR46797">
    <property type="entry name" value="HTH-TYPE TRANSCRIPTIONAL REGULATOR"/>
    <property type="match status" value="1"/>
</dbReference>
<feature type="compositionally biased region" description="Basic and acidic residues" evidence="2">
    <location>
        <begin position="16"/>
        <end position="28"/>
    </location>
</feature>
<dbReference type="InterPro" id="IPR001387">
    <property type="entry name" value="Cro/C1-type_HTH"/>
</dbReference>
<keyword evidence="5" id="KW-1185">Reference proteome</keyword>
<reference evidence="5" key="1">
    <citation type="submission" date="2023-07" db="EMBL/GenBank/DDBJ databases">
        <title>Defluviimonas sediminis sp. nov., isolated from mangrove sediment.</title>
        <authorList>
            <person name="Liu L."/>
            <person name="Li J."/>
            <person name="Huang Y."/>
            <person name="Pan J."/>
            <person name="Li M."/>
        </authorList>
    </citation>
    <scope>NUCLEOTIDE SEQUENCE [LARGE SCALE GENOMIC DNA]</scope>
    <source>
        <strain evidence="5">FT324</strain>
    </source>
</reference>
<evidence type="ECO:0000313" key="5">
    <source>
        <dbReference type="Proteomes" id="UP001205601"/>
    </source>
</evidence>
<dbReference type="SUPFAM" id="SSF47413">
    <property type="entry name" value="lambda repressor-like DNA-binding domains"/>
    <property type="match status" value="1"/>
</dbReference>
<dbReference type="EMBL" id="JAOCQF010000003">
    <property type="protein sequence ID" value="MCT8331048.1"/>
    <property type="molecule type" value="Genomic_DNA"/>
</dbReference>
<accession>A0ABT2NSK3</accession>
<dbReference type="Proteomes" id="UP001205601">
    <property type="component" value="Unassembled WGS sequence"/>
</dbReference>
<dbReference type="InterPro" id="IPR010982">
    <property type="entry name" value="Lambda_DNA-bd_dom_sf"/>
</dbReference>
<evidence type="ECO:0000259" key="3">
    <source>
        <dbReference type="PROSITE" id="PS50943"/>
    </source>
</evidence>
<proteinExistence type="predicted"/>
<dbReference type="Gene3D" id="2.60.120.10">
    <property type="entry name" value="Jelly Rolls"/>
    <property type="match status" value="1"/>
</dbReference>
<comment type="caution">
    <text evidence="4">The sequence shown here is derived from an EMBL/GenBank/DDBJ whole genome shotgun (WGS) entry which is preliminary data.</text>
</comment>
<dbReference type="SUPFAM" id="SSF51182">
    <property type="entry name" value="RmlC-like cupins"/>
    <property type="match status" value="1"/>
</dbReference>
<dbReference type="SMART" id="SM00530">
    <property type="entry name" value="HTH_XRE"/>
    <property type="match status" value="1"/>
</dbReference>
<dbReference type="CDD" id="cd00093">
    <property type="entry name" value="HTH_XRE"/>
    <property type="match status" value="1"/>
</dbReference>
<gene>
    <name evidence="4" type="ORF">N5I32_16135</name>
</gene>
<dbReference type="CDD" id="cd02209">
    <property type="entry name" value="cupin_XRE_C"/>
    <property type="match status" value="1"/>
</dbReference>
<dbReference type="InterPro" id="IPR050807">
    <property type="entry name" value="TransReg_Diox_bact_type"/>
</dbReference>
<dbReference type="InterPro" id="IPR011051">
    <property type="entry name" value="RmlC_Cupin_sf"/>
</dbReference>
<dbReference type="InterPro" id="IPR013096">
    <property type="entry name" value="Cupin_2"/>
</dbReference>
<dbReference type="Pfam" id="PF07883">
    <property type="entry name" value="Cupin_2"/>
    <property type="match status" value="1"/>
</dbReference>
<sequence>MIGKASGQGNAMEFDTGARLKEERERRRMSQRQLAAVTGVTSGMISLIEQNRTSPSIATLKKILVGLDITLSAFFSTPEEGGPKWYFRKHELREITPSAKRGEAEAGVTFRQIGRPGASAIQMLYETYAAGADTGPELYSHDAEEAGIVLSGRINVTVGTETQLLEAGDGYLFNSRTPHRFHNPGPDDCVMVSACTPPTF</sequence>
<feature type="domain" description="HTH cro/C1-type" evidence="3">
    <location>
        <begin position="20"/>
        <end position="74"/>
    </location>
</feature>
<protein>
    <submittedName>
        <fullName evidence="4">Cupin domain-containing protein</fullName>
    </submittedName>
</protein>
<feature type="region of interest" description="Disordered" evidence="2">
    <location>
        <begin position="1"/>
        <end position="29"/>
    </location>
</feature>
<evidence type="ECO:0000313" key="4">
    <source>
        <dbReference type="EMBL" id="MCT8331048.1"/>
    </source>
</evidence>
<name>A0ABT2NSK3_9RHOB</name>
<dbReference type="PROSITE" id="PS50943">
    <property type="entry name" value="HTH_CROC1"/>
    <property type="match status" value="1"/>
</dbReference>
<dbReference type="Gene3D" id="1.10.260.40">
    <property type="entry name" value="lambda repressor-like DNA-binding domains"/>
    <property type="match status" value="1"/>
</dbReference>
<organism evidence="4 5">
    <name type="scientific">Albidovulum sediminis</name>
    <dbReference type="NCBI Taxonomy" id="3066345"/>
    <lineage>
        <taxon>Bacteria</taxon>
        <taxon>Pseudomonadati</taxon>
        <taxon>Pseudomonadota</taxon>
        <taxon>Alphaproteobacteria</taxon>
        <taxon>Rhodobacterales</taxon>
        <taxon>Paracoccaceae</taxon>
        <taxon>Albidovulum</taxon>
    </lineage>
</organism>
<dbReference type="PANTHER" id="PTHR46797:SF11">
    <property type="entry name" value="HTH-TYPE TRANSCRIPTIONAL REGULATOR PUUR"/>
    <property type="match status" value="1"/>
</dbReference>
<dbReference type="InterPro" id="IPR014710">
    <property type="entry name" value="RmlC-like_jellyroll"/>
</dbReference>
<evidence type="ECO:0000256" key="1">
    <source>
        <dbReference type="ARBA" id="ARBA00023125"/>
    </source>
</evidence>